<name>A0A2C9D725_9HYPH</name>
<proteinExistence type="predicted"/>
<evidence type="ECO:0000313" key="1">
    <source>
        <dbReference type="EMBL" id="SON55990.1"/>
    </source>
</evidence>
<keyword evidence="2" id="KW-1185">Reference proteome</keyword>
<dbReference type="Gene3D" id="1.10.606.10">
    <property type="entry name" value="Vanadium-containing Chloroperoxidase, domain 2"/>
    <property type="match status" value="1"/>
</dbReference>
<sequence length="671" mass="73494">MQPRFPRPVIATSYPQIAYPRPEIDDKPRADEAKAQRIEAARFAAARPHRPARSNGEEAEAIGFWPANFSKGLPHDQYGLVCEDAYCVFVNAVNCASPSAFLPRLASTNYSTTITATPIPSRPGRRAWAHPRAGHLYDLEGPDAAELSLPPAPALGSAEVSAEMAELYALSLLRDVPFAMLEKPEDDRTRGVQSALASLTWFSAKQGNGGQTLETGEARRQQARKPFRRQGLAGLMRGFAPGADRGPTVSQFLLVGTACSRQDLKPEDGIVRCGPQRIDQRIVPSEPGIDFMTGWSGWLDVQNGADVCETERLAKEPRFVATPRDLAAHAHSEFVHQAALNACMLLIGLRTPFERSLPIRTNHPWRTKTDPFGPCHALTLVAEAASRAAKAIQRQKFCVHRRARPEAVAGMITLAAGEESYRLGLLEPRLKAIVRELRDSGLAELVDAHNRAQNEAFRSDPERALLLYAGEDHPDWMDLNLLLSMAFPEGSPMSPSYGSCHAATVGASVTILKAMFDLYRGDGAPVGGPNRWTRNHWREKTLADVGVEQVFEAAADGSHLVESNVRPTELTLAGELNKVVANISHGCCTAGANYFSDCFEAMRLGERVAAGILQEQMLNHSEPIQLRFPSFDGDKVIISTTGSGSDVTVDVWAADDRPVTFEQWWLRQVSR</sequence>
<dbReference type="AlphaFoldDB" id="A0A2C9D725"/>
<protein>
    <submittedName>
        <fullName evidence="1">Uncharacterized protein</fullName>
    </submittedName>
</protein>
<dbReference type="InterPro" id="IPR016119">
    <property type="entry name" value="Br/Cl_peroxidase_C"/>
</dbReference>
<dbReference type="GO" id="GO:0004601">
    <property type="term" value="F:peroxidase activity"/>
    <property type="evidence" value="ECO:0007669"/>
    <property type="project" value="InterPro"/>
</dbReference>
<organism evidence="1 2">
    <name type="scientific">Hartmannibacter diazotrophicus</name>
    <dbReference type="NCBI Taxonomy" id="1482074"/>
    <lineage>
        <taxon>Bacteria</taxon>
        <taxon>Pseudomonadati</taxon>
        <taxon>Pseudomonadota</taxon>
        <taxon>Alphaproteobacteria</taxon>
        <taxon>Hyphomicrobiales</taxon>
        <taxon>Pleomorphomonadaceae</taxon>
        <taxon>Hartmannibacter</taxon>
    </lineage>
</organism>
<dbReference type="InterPro" id="IPR036938">
    <property type="entry name" value="PAP2/HPO_sf"/>
</dbReference>
<dbReference type="RefSeq" id="WP_099556424.1">
    <property type="nucleotide sequence ID" value="NZ_LT960614.1"/>
</dbReference>
<evidence type="ECO:0000313" key="2">
    <source>
        <dbReference type="Proteomes" id="UP000223606"/>
    </source>
</evidence>
<dbReference type="OrthoDB" id="7793240at2"/>
<dbReference type="EMBL" id="LT960614">
    <property type="protein sequence ID" value="SON55990.1"/>
    <property type="molecule type" value="Genomic_DNA"/>
</dbReference>
<dbReference type="Proteomes" id="UP000223606">
    <property type="component" value="Chromosome 1"/>
</dbReference>
<dbReference type="KEGG" id="hdi:HDIA_2449"/>
<gene>
    <name evidence="1" type="ORF">HDIA_2449</name>
</gene>
<reference evidence="2" key="1">
    <citation type="submission" date="2017-09" db="EMBL/GenBank/DDBJ databases">
        <title>Genome sequence of Nannocystis excedens DSM 71.</title>
        <authorList>
            <person name="Blom J."/>
        </authorList>
    </citation>
    <scope>NUCLEOTIDE SEQUENCE [LARGE SCALE GENOMIC DNA]</scope>
    <source>
        <strain evidence="2">type strain: E19</strain>
    </source>
</reference>
<dbReference type="SUPFAM" id="SSF48317">
    <property type="entry name" value="Acid phosphatase/Vanadium-dependent haloperoxidase"/>
    <property type="match status" value="1"/>
</dbReference>
<accession>A0A2C9D725</accession>